<feature type="region of interest" description="Disordered" evidence="1">
    <location>
        <begin position="241"/>
        <end position="265"/>
    </location>
</feature>
<dbReference type="OrthoDB" id="5153649at2759"/>
<gene>
    <name evidence="2" type="ORF">LEL_11004</name>
</gene>
<keyword evidence="3" id="KW-1185">Reference proteome</keyword>
<evidence type="ECO:0000313" key="3">
    <source>
        <dbReference type="Proteomes" id="UP000076881"/>
    </source>
</evidence>
<dbReference type="Proteomes" id="UP000076881">
    <property type="component" value="Unassembled WGS sequence"/>
</dbReference>
<feature type="compositionally biased region" description="Basic residues" evidence="1">
    <location>
        <begin position="254"/>
        <end position="265"/>
    </location>
</feature>
<reference evidence="2 3" key="1">
    <citation type="journal article" date="2016" name="Genome Biol. Evol.">
        <title>Divergent and convergent evolution of fungal pathogenicity.</title>
        <authorList>
            <person name="Shang Y."/>
            <person name="Xiao G."/>
            <person name="Zheng P."/>
            <person name="Cen K."/>
            <person name="Zhan S."/>
            <person name="Wang C."/>
        </authorList>
    </citation>
    <scope>NUCLEOTIDE SEQUENCE [LARGE SCALE GENOMIC DNA]</scope>
    <source>
        <strain evidence="2 3">RCEF 1005</strain>
    </source>
</reference>
<evidence type="ECO:0000313" key="2">
    <source>
        <dbReference type="EMBL" id="OAA54615.1"/>
    </source>
</evidence>
<protein>
    <submittedName>
        <fullName evidence="2">Uncharacterized protein</fullName>
    </submittedName>
</protein>
<dbReference type="EMBL" id="AZHF01000050">
    <property type="protein sequence ID" value="OAA54615.1"/>
    <property type="molecule type" value="Genomic_DNA"/>
</dbReference>
<accession>A0A162IB11</accession>
<dbReference type="AlphaFoldDB" id="A0A162IB11"/>
<proteinExistence type="predicted"/>
<comment type="caution">
    <text evidence="2">The sequence shown here is derived from an EMBL/GenBank/DDBJ whole genome shotgun (WGS) entry which is preliminary data.</text>
</comment>
<organism evidence="2 3">
    <name type="scientific">Akanthomyces lecanii RCEF 1005</name>
    <dbReference type="NCBI Taxonomy" id="1081108"/>
    <lineage>
        <taxon>Eukaryota</taxon>
        <taxon>Fungi</taxon>
        <taxon>Dikarya</taxon>
        <taxon>Ascomycota</taxon>
        <taxon>Pezizomycotina</taxon>
        <taxon>Sordariomycetes</taxon>
        <taxon>Hypocreomycetidae</taxon>
        <taxon>Hypocreales</taxon>
        <taxon>Cordycipitaceae</taxon>
        <taxon>Akanthomyces</taxon>
        <taxon>Cordyceps confragosa</taxon>
    </lineage>
</organism>
<sequence>MVARAEHNAMHPQGKLDLIANLGCGTRRRCGARNQTEASHRAFWKRLLDAGESLMEGQRAWNDYTSICSRDERRNRLYRLDIAVDRLPELDDAASIPSLRSLVHNDSCLRKAITDFAEHLFATLFCFEITEVPISTGDGFLVTGRICCLRPGDDPAAPKIVQRLAASAVTVNGKSVKWELQRDEQGCIYQRMSFVSGEKIDIRLSEKTGKRQRRISGAPYSLGSLVRHSALQADFGTRVPKRKVTEEPPGPAPRPKKLMTCHGCR</sequence>
<evidence type="ECO:0000256" key="1">
    <source>
        <dbReference type="SAM" id="MobiDB-lite"/>
    </source>
</evidence>
<name>A0A162IB11_CORDF</name>